<dbReference type="EMBL" id="GBRH01271997">
    <property type="protein sequence ID" value="JAD25898.1"/>
    <property type="molecule type" value="Transcribed_RNA"/>
</dbReference>
<evidence type="ECO:0000313" key="1">
    <source>
        <dbReference type="EMBL" id="JAD25898.1"/>
    </source>
</evidence>
<organism evidence="1">
    <name type="scientific">Arundo donax</name>
    <name type="common">Giant reed</name>
    <name type="synonym">Donax arundinaceus</name>
    <dbReference type="NCBI Taxonomy" id="35708"/>
    <lineage>
        <taxon>Eukaryota</taxon>
        <taxon>Viridiplantae</taxon>
        <taxon>Streptophyta</taxon>
        <taxon>Embryophyta</taxon>
        <taxon>Tracheophyta</taxon>
        <taxon>Spermatophyta</taxon>
        <taxon>Magnoliopsida</taxon>
        <taxon>Liliopsida</taxon>
        <taxon>Poales</taxon>
        <taxon>Poaceae</taxon>
        <taxon>PACMAD clade</taxon>
        <taxon>Arundinoideae</taxon>
        <taxon>Arundineae</taxon>
        <taxon>Arundo</taxon>
    </lineage>
</organism>
<accession>A0A0A8YJZ7</accession>
<dbReference type="AlphaFoldDB" id="A0A0A8YJZ7"/>
<proteinExistence type="predicted"/>
<protein>
    <submittedName>
        <fullName evidence="1">Uncharacterized protein</fullName>
    </submittedName>
</protein>
<reference evidence="1" key="2">
    <citation type="journal article" date="2015" name="Data Brief">
        <title>Shoot transcriptome of the giant reed, Arundo donax.</title>
        <authorList>
            <person name="Barrero R.A."/>
            <person name="Guerrero F.D."/>
            <person name="Moolhuijzen P."/>
            <person name="Goolsby J.A."/>
            <person name="Tidwell J."/>
            <person name="Bellgard S.E."/>
            <person name="Bellgard M.I."/>
        </authorList>
    </citation>
    <scope>NUCLEOTIDE SEQUENCE</scope>
    <source>
        <tissue evidence="1">Shoot tissue taken approximately 20 cm above the soil surface</tissue>
    </source>
</reference>
<reference evidence="1" key="1">
    <citation type="submission" date="2014-09" db="EMBL/GenBank/DDBJ databases">
        <authorList>
            <person name="Magalhaes I.L.F."/>
            <person name="Oliveira U."/>
            <person name="Santos F.R."/>
            <person name="Vidigal T.H.D.A."/>
            <person name="Brescovit A.D."/>
            <person name="Santos A.J."/>
        </authorList>
    </citation>
    <scope>NUCLEOTIDE SEQUENCE</scope>
    <source>
        <tissue evidence="1">Shoot tissue taken approximately 20 cm above the soil surface</tissue>
    </source>
</reference>
<name>A0A0A8YJZ7_ARUDO</name>
<sequence>MFSSPPFLLGGFRFSLRLPLADLWYPVEINGVGEYVAWTIATTPAASPPSTFAKSVP</sequence>